<evidence type="ECO:0000259" key="12">
    <source>
        <dbReference type="PROSITE" id="PS50011"/>
    </source>
</evidence>
<feature type="binding site" evidence="8 10">
    <location>
        <position position="150"/>
    </location>
    <ligand>
        <name>ATP</name>
        <dbReference type="ChEBI" id="CHEBI:30616"/>
    </ligand>
</feature>
<feature type="compositionally biased region" description="Basic and acidic residues" evidence="11">
    <location>
        <begin position="1296"/>
        <end position="1309"/>
    </location>
</feature>
<feature type="region of interest" description="Disordered" evidence="11">
    <location>
        <begin position="1171"/>
        <end position="1224"/>
    </location>
</feature>
<proteinExistence type="predicted"/>
<dbReference type="SUPFAM" id="SSF50729">
    <property type="entry name" value="PH domain-like"/>
    <property type="match status" value="1"/>
</dbReference>
<feature type="compositionally biased region" description="Low complexity" evidence="11">
    <location>
        <begin position="1274"/>
        <end position="1293"/>
    </location>
</feature>
<keyword evidence="4 8" id="KW-0547">Nucleotide-binding</keyword>
<feature type="cross-link" description="Glycyl lysine isopeptide (Lys-Gly) (interchain with G-Cter in SUMO2)" evidence="9">
    <location>
        <position position="242"/>
    </location>
</feature>
<dbReference type="SUPFAM" id="SSF56112">
    <property type="entry name" value="Protein kinase-like (PK-like)"/>
    <property type="match status" value="1"/>
</dbReference>
<dbReference type="InterPro" id="IPR000719">
    <property type="entry name" value="Prot_kinase_dom"/>
</dbReference>
<comment type="subunit">
    <text evidence="1">Monomer.</text>
</comment>
<feature type="domain" description="Protein kinase" evidence="12">
    <location>
        <begin position="121"/>
        <end position="374"/>
    </location>
</feature>
<dbReference type="PROSITE" id="PS50011">
    <property type="entry name" value="PROTEIN_KINASE_DOM"/>
    <property type="match status" value="1"/>
</dbReference>
<feature type="region of interest" description="Disordered" evidence="11">
    <location>
        <begin position="685"/>
        <end position="734"/>
    </location>
</feature>
<evidence type="ECO:0000313" key="14">
    <source>
        <dbReference type="RefSeq" id="XP_026194120.1"/>
    </source>
</evidence>
<evidence type="ECO:0000313" key="13">
    <source>
        <dbReference type="Proteomes" id="UP000515125"/>
    </source>
</evidence>
<name>A0A6P6S498_9EIME</name>
<feature type="region of interest" description="Disordered" evidence="11">
    <location>
        <begin position="1260"/>
        <end position="1309"/>
    </location>
</feature>
<feature type="binding site" evidence="8">
    <location>
        <begin position="244"/>
        <end position="245"/>
    </location>
    <ligand>
        <name>ATP</name>
        <dbReference type="ChEBI" id="CHEBI:30616"/>
    </ligand>
</feature>
<feature type="compositionally biased region" description="Basic and acidic residues" evidence="11">
    <location>
        <begin position="694"/>
        <end position="703"/>
    </location>
</feature>
<accession>A0A6P6S498</accession>
<keyword evidence="5" id="KW-0418">Kinase</keyword>
<evidence type="ECO:0000256" key="4">
    <source>
        <dbReference type="ARBA" id="ARBA00022741"/>
    </source>
</evidence>
<dbReference type="Proteomes" id="UP000515125">
    <property type="component" value="Unplaced"/>
</dbReference>
<gene>
    <name evidence="14" type="primary">LOC34623213</name>
</gene>
<feature type="compositionally biased region" description="Polar residues" evidence="11">
    <location>
        <begin position="1058"/>
        <end position="1067"/>
    </location>
</feature>
<keyword evidence="13" id="KW-1185">Reference proteome</keyword>
<evidence type="ECO:0000256" key="11">
    <source>
        <dbReference type="SAM" id="MobiDB-lite"/>
    </source>
</evidence>
<dbReference type="PROSITE" id="PS00108">
    <property type="entry name" value="PROTEIN_KINASE_ST"/>
    <property type="match status" value="1"/>
</dbReference>
<evidence type="ECO:0000256" key="7">
    <source>
        <dbReference type="PIRSR" id="PIRSR630616-1"/>
    </source>
</evidence>
<evidence type="ECO:0000256" key="3">
    <source>
        <dbReference type="ARBA" id="ARBA00022679"/>
    </source>
</evidence>
<feature type="binding site" evidence="8">
    <location>
        <position position="261"/>
    </location>
    <ligand>
        <name>ATP</name>
        <dbReference type="ChEBI" id="CHEBI:30616"/>
    </ligand>
</feature>
<sequence>MEQLSCQAGVRVALPLATGAARLVSVELRAPRGPPPEGPEGPISPPYLCCWEEVDSVLPKFYIPLKGCRVVNNITELGPCLYIISATGEFEFQCPNSQVCSEWINILKGHGASLLRFTDLYRLTGFIGEGSFAKVYIGRHMLTGEDVVIKAVDKKKVVESNVYTEIEVLRNVSHPYIMRLYAAYEQEDFVCLVLEYLRGGELFDYLSTNGPFSEDQARYAMRRILLALQAMHAKGIVHRDLKTENLIIEDSSNPASIKLIDFGLAATMGSPAMKMRCGSPGYVAPEILQDLPYGPKVDVFSSGVILYTLLAGFPPFRGQNVKDILKKNLRCQLNFAHQRWAGIGHSAKDLIGWMCCKQPTKRCAAVQALTHPWFYRISRPLAQKETQPRTANAALPTGDGGANLAEGSSDRLEVQSRTESLLQQCAERELLSVCAARDSPLPKRDIQRLDEALRGLRLEPLRGGNSQADNTNDSYFSSAPPGAPGGALVSSEGHNKGQADFALGFGEPPHACRREETPPNHTVSRQGGHAHPNKAGHTTNSPAAKAAAMGGAIQTAAAASVPAALRAGGEEDATTKQSTPPTGQPLWTAQEHAEEENSEDLMTARALAVSSDACADAAVVAVAAARATADVLAAAAQWALQQQQQSSAVSFCGAEVLSAAASGEGGAPVVLRASRAPRPEMVSEVFDPAESPDEGAHAREQGTREGGGGSPRTGAAAAGSTATPPPLPAAGLEPAYPASSVSTLASPAAAPFQPGKLPKLSLILGGEPSVPPEVCALESTGSRTPFHAEAPCESSWKGPLQSPCRGPSEGLCGGLHEGPYYGYGAVARDAAGGGPLRGGAGGMEDSQGVSSLDRNPVGGLHVSYSLHASEDCTEEAPPVIPQCVLPARTNGTAGSVSLSREDRVGGVTLSASSGDAVEKDFSELTTPRRAEMGGVLPAERSLPACARPLLQQASPRVSLPSPRSQKAAAEGPLATDTLRGHAAGDASGACACRDQFGDYRVGGGQLCGGPLEGYFQTWRDHRRSIREASDFPPSGGIPSNTRQHKAMRGGSSERGKAPTSQGSLPRTVRLQSSRRLHSHKYLVSGAQELRRGHSRHNVGAFEGVLEESNDVRAFEEGGHALGSSETTATLGGPCWGPSRNRHGWPLSAAADNAGGSNCDDQRAAHLPQLHEGLREPPEGPSGRPFAGSLLAEGRSPRGAPCDRGLPFRCSTSSSSSSSRGSQPFHALQSRLSEFMGLPVFSKMASALGAGEWLRGKSLRSQGTSFTAEPPKTSPPRSSKRALQAGAAQRGAQQERSIPRETRGPRLEEV</sequence>
<feature type="region of interest" description="Disordered" evidence="11">
    <location>
        <begin position="385"/>
        <end position="413"/>
    </location>
</feature>
<feature type="compositionally biased region" description="Low complexity" evidence="11">
    <location>
        <begin position="712"/>
        <end position="722"/>
    </location>
</feature>
<evidence type="ECO:0000256" key="5">
    <source>
        <dbReference type="ARBA" id="ARBA00022777"/>
    </source>
</evidence>
<feature type="active site" description="Proton acceptor" evidence="7">
    <location>
        <position position="240"/>
    </location>
</feature>
<reference evidence="14" key="1">
    <citation type="submission" date="2025-08" db="UniProtKB">
        <authorList>
            <consortium name="RefSeq"/>
        </authorList>
    </citation>
    <scope>IDENTIFICATION</scope>
</reference>
<dbReference type="Pfam" id="PF00069">
    <property type="entry name" value="Pkinase"/>
    <property type="match status" value="1"/>
</dbReference>
<evidence type="ECO:0000256" key="6">
    <source>
        <dbReference type="ARBA" id="ARBA00022840"/>
    </source>
</evidence>
<evidence type="ECO:0000256" key="10">
    <source>
        <dbReference type="PROSITE-ProRule" id="PRU10141"/>
    </source>
</evidence>
<organism evidence="13 14">
    <name type="scientific">Cyclospora cayetanensis</name>
    <dbReference type="NCBI Taxonomy" id="88456"/>
    <lineage>
        <taxon>Eukaryota</taxon>
        <taxon>Sar</taxon>
        <taxon>Alveolata</taxon>
        <taxon>Apicomplexa</taxon>
        <taxon>Conoidasida</taxon>
        <taxon>Coccidia</taxon>
        <taxon>Eucoccidiorida</taxon>
        <taxon>Eimeriorina</taxon>
        <taxon>Eimeriidae</taxon>
        <taxon>Cyclospora</taxon>
    </lineage>
</organism>
<feature type="region of interest" description="Disordered" evidence="11">
    <location>
        <begin position="460"/>
        <end position="547"/>
    </location>
</feature>
<dbReference type="CDD" id="cd05117">
    <property type="entry name" value="STKc_CAMK"/>
    <property type="match status" value="1"/>
</dbReference>
<dbReference type="PANTHER" id="PTHR24350">
    <property type="entry name" value="SERINE/THREONINE-PROTEIN KINASE IAL-RELATED"/>
    <property type="match status" value="1"/>
</dbReference>
<feature type="compositionally biased region" description="Low complexity" evidence="11">
    <location>
        <begin position="1210"/>
        <end position="1221"/>
    </location>
</feature>
<evidence type="ECO:0000256" key="2">
    <source>
        <dbReference type="ARBA" id="ARBA00022527"/>
    </source>
</evidence>
<dbReference type="InterPro" id="IPR017441">
    <property type="entry name" value="Protein_kinase_ATP_BS"/>
</dbReference>
<dbReference type="Gene3D" id="1.10.510.10">
    <property type="entry name" value="Transferase(Phosphotransferase) domain 1"/>
    <property type="match status" value="1"/>
</dbReference>
<evidence type="ECO:0000256" key="1">
    <source>
        <dbReference type="ARBA" id="ARBA00011245"/>
    </source>
</evidence>
<keyword evidence="6 8" id="KW-0067">ATP-binding</keyword>
<dbReference type="FunFam" id="1.10.510.10:FF:000571">
    <property type="entry name" value="Maternal embryonic leucine zipper kinase"/>
    <property type="match status" value="1"/>
</dbReference>
<dbReference type="OrthoDB" id="40902at2759"/>
<keyword evidence="2" id="KW-0723">Serine/threonine-protein kinase</keyword>
<dbReference type="GO" id="GO:0005524">
    <property type="term" value="F:ATP binding"/>
    <property type="evidence" value="ECO:0007669"/>
    <property type="project" value="UniProtKB-UniRule"/>
</dbReference>
<dbReference type="InterPro" id="IPR030616">
    <property type="entry name" value="Aur-like"/>
</dbReference>
<keyword evidence="3" id="KW-0808">Transferase</keyword>
<dbReference type="RefSeq" id="XP_026194120.1">
    <property type="nucleotide sequence ID" value="XM_026338335.1"/>
</dbReference>
<protein>
    <submittedName>
        <fullName evidence="14">Uncharacterized protein LOC34623213</fullName>
    </submittedName>
</protein>
<feature type="region of interest" description="Disordered" evidence="11">
    <location>
        <begin position="1027"/>
        <end position="1067"/>
    </location>
</feature>
<dbReference type="GO" id="GO:0004674">
    <property type="term" value="F:protein serine/threonine kinase activity"/>
    <property type="evidence" value="ECO:0007669"/>
    <property type="project" value="UniProtKB-KW"/>
</dbReference>
<dbReference type="PROSITE" id="PS00107">
    <property type="entry name" value="PROTEIN_KINASE_ATP"/>
    <property type="match status" value="1"/>
</dbReference>
<evidence type="ECO:0000256" key="8">
    <source>
        <dbReference type="PIRSR" id="PIRSR630616-2"/>
    </source>
</evidence>
<feature type="compositionally biased region" description="Polar residues" evidence="11">
    <location>
        <begin position="465"/>
        <end position="477"/>
    </location>
</feature>
<dbReference type="InterPro" id="IPR008271">
    <property type="entry name" value="Ser/Thr_kinase_AS"/>
</dbReference>
<dbReference type="InterPro" id="IPR011009">
    <property type="entry name" value="Kinase-like_dom_sf"/>
</dbReference>
<dbReference type="SMART" id="SM00220">
    <property type="entry name" value="S_TKc"/>
    <property type="match status" value="1"/>
</dbReference>
<evidence type="ECO:0000256" key="9">
    <source>
        <dbReference type="PIRSR" id="PIRSR630616-3"/>
    </source>
</evidence>
<dbReference type="GeneID" id="34623213"/>